<dbReference type="GO" id="GO:0047617">
    <property type="term" value="F:fatty acyl-CoA hydrolase activity"/>
    <property type="evidence" value="ECO:0007669"/>
    <property type="project" value="InterPro"/>
</dbReference>
<feature type="region of interest" description="Disordered" evidence="3">
    <location>
        <begin position="161"/>
        <end position="188"/>
    </location>
</feature>
<dbReference type="Gene3D" id="3.10.129.10">
    <property type="entry name" value="Hotdog Thioesterase"/>
    <property type="match status" value="1"/>
</dbReference>
<dbReference type="PANTHER" id="PTHR21660">
    <property type="entry name" value="THIOESTERASE SUPERFAMILY MEMBER-RELATED"/>
    <property type="match status" value="1"/>
</dbReference>
<evidence type="ECO:0000259" key="4">
    <source>
        <dbReference type="Pfam" id="PF03061"/>
    </source>
</evidence>
<evidence type="ECO:0000256" key="2">
    <source>
        <dbReference type="ARBA" id="ARBA00022801"/>
    </source>
</evidence>
<keyword evidence="2" id="KW-0378">Hydrolase</keyword>
<evidence type="ECO:0000256" key="1">
    <source>
        <dbReference type="ARBA" id="ARBA00008324"/>
    </source>
</evidence>
<dbReference type="STRING" id="1890683.A0A427Y2G0"/>
<dbReference type="AlphaFoldDB" id="A0A427Y2G0"/>
<proteinExistence type="inferred from homology"/>
<feature type="compositionally biased region" description="Basic and acidic residues" evidence="3">
    <location>
        <begin position="176"/>
        <end position="188"/>
    </location>
</feature>
<evidence type="ECO:0000313" key="5">
    <source>
        <dbReference type="EMBL" id="RSH85308.1"/>
    </source>
</evidence>
<dbReference type="EMBL" id="RSCD01000021">
    <property type="protein sequence ID" value="RSH85308.1"/>
    <property type="molecule type" value="Genomic_DNA"/>
</dbReference>
<name>A0A427Y2G0_9TREE</name>
<dbReference type="SUPFAM" id="SSF54637">
    <property type="entry name" value="Thioesterase/thiol ester dehydrase-isomerase"/>
    <property type="match status" value="1"/>
</dbReference>
<sequence>MACLKFVQNCWSSTIAKGASLVHLGSCLTQHLLSGHDGNVLSSLKLLAARPGYLKTSLPIEKRHLNNHKAMHGGVLLSLTDTVTSLALSTQGIPAPTGVSINISCEFVRPGGTESSELIGIGEVVQRGKTLAYTRVSFYTPEPESKLVAFGSHTKHMGKNVPVTKFSEDGETELGLESHDGRKDRAKL</sequence>
<dbReference type="CDD" id="cd03443">
    <property type="entry name" value="PaaI_thioesterase"/>
    <property type="match status" value="1"/>
</dbReference>
<organism evidence="5 6">
    <name type="scientific">Saitozyma podzolica</name>
    <dbReference type="NCBI Taxonomy" id="1890683"/>
    <lineage>
        <taxon>Eukaryota</taxon>
        <taxon>Fungi</taxon>
        <taxon>Dikarya</taxon>
        <taxon>Basidiomycota</taxon>
        <taxon>Agaricomycotina</taxon>
        <taxon>Tremellomycetes</taxon>
        <taxon>Tremellales</taxon>
        <taxon>Trimorphomycetaceae</taxon>
        <taxon>Saitozyma</taxon>
    </lineage>
</organism>
<comment type="similarity">
    <text evidence="1">Belongs to the thioesterase PaaI family.</text>
</comment>
<evidence type="ECO:0000313" key="6">
    <source>
        <dbReference type="Proteomes" id="UP000279259"/>
    </source>
</evidence>
<dbReference type="InterPro" id="IPR006683">
    <property type="entry name" value="Thioestr_dom"/>
</dbReference>
<feature type="domain" description="Thioesterase" evidence="4">
    <location>
        <begin position="69"/>
        <end position="143"/>
    </location>
</feature>
<dbReference type="InterPro" id="IPR003736">
    <property type="entry name" value="PAAI_dom"/>
</dbReference>
<evidence type="ECO:0000256" key="3">
    <source>
        <dbReference type="SAM" id="MobiDB-lite"/>
    </source>
</evidence>
<dbReference type="InterPro" id="IPR029069">
    <property type="entry name" value="HotDog_dom_sf"/>
</dbReference>
<comment type="caution">
    <text evidence="5">The sequence shown here is derived from an EMBL/GenBank/DDBJ whole genome shotgun (WGS) entry which is preliminary data.</text>
</comment>
<reference evidence="5 6" key="1">
    <citation type="submission" date="2018-11" db="EMBL/GenBank/DDBJ databases">
        <title>Genome sequence of Saitozyma podzolica DSM 27192.</title>
        <authorList>
            <person name="Aliyu H."/>
            <person name="Gorte O."/>
            <person name="Ochsenreither K."/>
        </authorList>
    </citation>
    <scope>NUCLEOTIDE SEQUENCE [LARGE SCALE GENOMIC DNA]</scope>
    <source>
        <strain evidence="5 6">DSM 27192</strain>
    </source>
</reference>
<dbReference type="OrthoDB" id="46529at2759"/>
<dbReference type="Proteomes" id="UP000279259">
    <property type="component" value="Unassembled WGS sequence"/>
</dbReference>
<dbReference type="Pfam" id="PF03061">
    <property type="entry name" value="4HBT"/>
    <property type="match status" value="1"/>
</dbReference>
<dbReference type="PANTHER" id="PTHR21660:SF1">
    <property type="entry name" value="ACYL-COENZYME A THIOESTERASE 13"/>
    <property type="match status" value="1"/>
</dbReference>
<keyword evidence="6" id="KW-1185">Reference proteome</keyword>
<accession>A0A427Y2G0</accession>
<dbReference type="NCBIfam" id="TIGR00369">
    <property type="entry name" value="unchar_dom_1"/>
    <property type="match status" value="1"/>
</dbReference>
<protein>
    <recommendedName>
        <fullName evidence="4">Thioesterase domain-containing protein</fullName>
    </recommendedName>
</protein>
<dbReference type="InterPro" id="IPR039298">
    <property type="entry name" value="ACOT13"/>
</dbReference>
<gene>
    <name evidence="5" type="ORF">EHS25_005115</name>
</gene>